<keyword evidence="10" id="KW-1185">Reference proteome</keyword>
<gene>
    <name evidence="9" type="ORF">SLEP1_g54790</name>
</gene>
<dbReference type="InterPro" id="IPR027417">
    <property type="entry name" value="P-loop_NTPase"/>
</dbReference>
<dbReference type="EMBL" id="BPVZ01000241">
    <property type="protein sequence ID" value="GKV47939.1"/>
    <property type="molecule type" value="Genomic_DNA"/>
</dbReference>
<comment type="similarity">
    <text evidence="1">Belongs to the disease resistance NB-LRR family.</text>
</comment>
<evidence type="ECO:0000256" key="4">
    <source>
        <dbReference type="ARBA" id="ARBA00022840"/>
    </source>
</evidence>
<keyword evidence="7" id="KW-0472">Membrane</keyword>
<dbReference type="GO" id="GO:0006952">
    <property type="term" value="P:defense response"/>
    <property type="evidence" value="ECO:0007669"/>
    <property type="project" value="UniProtKB-KW"/>
</dbReference>
<organism evidence="9 10">
    <name type="scientific">Rubroshorea leprosula</name>
    <dbReference type="NCBI Taxonomy" id="152421"/>
    <lineage>
        <taxon>Eukaryota</taxon>
        <taxon>Viridiplantae</taxon>
        <taxon>Streptophyta</taxon>
        <taxon>Embryophyta</taxon>
        <taxon>Tracheophyta</taxon>
        <taxon>Spermatophyta</taxon>
        <taxon>Magnoliopsida</taxon>
        <taxon>eudicotyledons</taxon>
        <taxon>Gunneridae</taxon>
        <taxon>Pentapetalae</taxon>
        <taxon>rosids</taxon>
        <taxon>malvids</taxon>
        <taxon>Malvales</taxon>
        <taxon>Dipterocarpaceae</taxon>
        <taxon>Rubroshorea</taxon>
    </lineage>
</organism>
<feature type="transmembrane region" description="Helical" evidence="7">
    <location>
        <begin position="12"/>
        <end position="35"/>
    </location>
</feature>
<keyword evidence="7" id="KW-1133">Transmembrane helix</keyword>
<dbReference type="Gene3D" id="3.80.10.10">
    <property type="entry name" value="Ribonuclease Inhibitor"/>
    <property type="match status" value="8"/>
</dbReference>
<keyword evidence="3" id="KW-0611">Plant defense</keyword>
<dbReference type="PRINTS" id="PR00364">
    <property type="entry name" value="DISEASERSIST"/>
</dbReference>
<dbReference type="SUPFAM" id="SSF52540">
    <property type="entry name" value="P-loop containing nucleoside triphosphate hydrolases"/>
    <property type="match status" value="1"/>
</dbReference>
<name>A0AAV5MFM0_9ROSI</name>
<dbReference type="InterPro" id="IPR050905">
    <property type="entry name" value="Plant_NBS-LRR"/>
</dbReference>
<dbReference type="Proteomes" id="UP001054252">
    <property type="component" value="Unassembled WGS sequence"/>
</dbReference>
<dbReference type="Pfam" id="PF00931">
    <property type="entry name" value="NB-ARC"/>
    <property type="match status" value="1"/>
</dbReference>
<feature type="coiled-coil region" evidence="5">
    <location>
        <begin position="34"/>
        <end position="61"/>
    </location>
</feature>
<evidence type="ECO:0000313" key="10">
    <source>
        <dbReference type="Proteomes" id="UP001054252"/>
    </source>
</evidence>
<evidence type="ECO:0000256" key="2">
    <source>
        <dbReference type="ARBA" id="ARBA00022741"/>
    </source>
</evidence>
<dbReference type="InterPro" id="IPR002182">
    <property type="entry name" value="NB-ARC"/>
</dbReference>
<comment type="caution">
    <text evidence="9">The sequence shown here is derived from an EMBL/GenBank/DDBJ whole genome shotgun (WGS) entry which is preliminary data.</text>
</comment>
<dbReference type="InterPro" id="IPR042197">
    <property type="entry name" value="Apaf_helical"/>
</dbReference>
<evidence type="ECO:0000256" key="3">
    <source>
        <dbReference type="ARBA" id="ARBA00022821"/>
    </source>
</evidence>
<evidence type="ECO:0000256" key="1">
    <source>
        <dbReference type="ARBA" id="ARBA00008894"/>
    </source>
</evidence>
<dbReference type="PANTHER" id="PTHR33463:SF198">
    <property type="entry name" value="RPP4C3"/>
    <property type="match status" value="1"/>
</dbReference>
<dbReference type="Gene3D" id="1.10.8.430">
    <property type="entry name" value="Helical domain of apoptotic protease-activating factors"/>
    <property type="match status" value="1"/>
</dbReference>
<evidence type="ECO:0000256" key="6">
    <source>
        <dbReference type="SAM" id="MobiDB-lite"/>
    </source>
</evidence>
<sequence length="2452" mass="279597">MPDPSSFCQNAAANFVGYLFSGIFTLISKPIILVFKCDNNVDNLKNKVAELKGQKEAVENFAGAVGRRGEQIAQKVRNWETSANDRIEDADQLVADAEGNAKKKCFFGLCLNPKSRYQLSKKAKEKSEAIADLVNEARGFNLPLYHTPPPPKEVPPRVKEFEDFSSREDVLERIMKALQSQGSSIIGVHGMPGVGKTMLAKEVKRKAEEEKLFDAVGMALVSRNAELKRIQVEIARGLGLDQLPNEISTKEAAERIEGRLNKMKKVLIIFDDVWESEINLKELGIPLRNEPKKTEGSSSREEHAEGSSSREEHVECKILLTSRDSNVLSDLMGSSQNFSLDKLEFREAWDLLKKILGDRAEGDDIHGPAFDIVQECGGLPLAITTMAKALKNKKLYEWRDALRQLRTPSAENFHGIPAKVYSAIEVSYSHLESEKLQETFLLCCLMGHKASIQDLLKYGVGLGLFANTIGEARDEVFTLIGKLRASSLLIDDSDNNCFDMHDLVHDVAVSISSRDRRGLLLTGDHLPRKWSDMETRKDFKWICLRYSNVDWLPEELESFCLTLFRLANKSALQIPANFFKGMPRLKVLDLTHMHMSSLPSSICHLQNLHTLCLDQSVLGDIRIIGELKNLEILSLLRCDFEELPGEIGQLTRLKLLDLSDSAKLKIIPPCVLANMSGLEELYLGNSFDGWEVEENENQRNASIAELKHLKELTTLEMTEELHLSELAGVKNVVDELNTEGFPDLKYLNVHNAPEVQHIAEGVPFIAFPSLEVKNLFSSSIARQLLHLQKISVTDCSNMEEIVDDEEQGSRSGIVEATELKFGEELRSLRLQRLPKLSSLNKSCRHMPLFNEQVALPNLEELQVSWINVNIIWHASMASSYIKKLTKLIIENCDNLEYLFTSAMARDLVMLEHLEIRECEKMGKVLFTENVEENGNSIFPQLRILEIQGLPKLGRFCHGNCIKFPCLSRLLITSCPVLKTFISSSSSFDTGTPLFDAKVIFPMLEQLIIEVMKSLDKIWDNQLDANSFCQLKYLVVYSCNKLLHIFPFSMLERLQRLDKLEIWSCDSLEEIFESQGLDVGQSQAQKFTAPTLMESVAKFVFPKLTQLDLYFLTKLKVLCRQNHITEWPSLKKLTVYGCEQVQIFSSELSSFPRTKGDDQLEVDVKYSLFWTSKATFPILEELKLTQNDNMKEIWHGQHILGDYFPKLKFLKLKRFPKQSVVQPFLFQSPNLEKLVLRKAPFHEIFKCQGLSGVEKPALALTQLSGLRLSELHELKCLWKEESNLESVFSNLKILEVLQCSKLKNLVPSFISFTNLTTLEVSACHELIYLIDYSTAKSMVQLTRMSISECDMLKEIMACVDDEMKDGIVFSQLKYLQLCVLPKLASFCSGSCNFEFLSLEEVIVTCPNMQIFSHGECSTPKKLQKVKLTKDGDEEFWEGNLNSTIQKMFIEKVGYRGLENLKFFEFPELIEIWKKKPQEILPFKSLGSLEVCNCNSFRYFLTTSMAMGLTQLRDLKVANCAAMEQVIIGEGAEDLFPKLFTVTLESCPNLKCFYEGSSWLEFPRLYKITVINCPALAAFASPFSSEQEKQITTNDTESEEGPVISTQPFFSDKAAFPNLERLTITHLKNLEMIWHSKVHADSFCKLESLTVENCDKLFVVFPSTEVAFPNLERLTITHLKNLEMIWHSKVHADSFCKLKSLIVKNCDKLLAIFPSTEAAFPNLEWLTITHLKNLEMIWHSKVHADSFCKLESLTVVNCDKLLIVFPSTEVAFLNLERLTITHLKNLEMIWHSKVHADSFCKLESLTVENCDKLLAVFPSTEVVLPSLEELQLCWMNVNIKWLTSITSFCVKKLKKLIIQGFDNLEFLFSSCVARGLVMLEQLEIGECKRMREIIVTENAEEKENLIFPQLNRLSIEDLQNLVAFYLGNCIVEFPSLEDLKVLNCPELKGFTVKYSESTSYIVDMQTLFNEQAAFPNLERLTITHLKNLEIIWHNKLYANSFCRLRSLKVENCEKLSTVFPCTDILGKVLKSLEVLSIYRCGSLEGIFEIAEFNVKQTHAVIDTKFKELNIEGLPRLKHVWNKDPQGTHTFHDLESIKVSYCGSLKNLFPASIGKNLLQLQKLHLYWCGVEQIVTMGEQEAGGIVSFEFPQVTSLKLEVLPRLQCFYPGKHTTMWKMLKEFYFSHFNLVKGADGHGQLDFPVRLPLFSTKKDYLDDELDVLPVGFLKRFCHLENLIVSYCNFKELFPSKGEVEEQEKHIEIETLSRIKTLNLKCLPYLRHIWSHDSPSVLQNLETLDIFKCDSLIILSTSISSFQNLTTLNVTSCKGMINLVSISTAQSLVQLESITVESCHMLTKIVGREGDGMQDYIMITFAKLKFLTLQQLPRLESFCSENFTFKFPYLEEVTVKQCPKLKIFSEGELDTPLLWRVIIKEEDKYRWEDDLNTTIQRMYMEEV</sequence>
<feature type="compositionally biased region" description="Basic and acidic residues" evidence="6">
    <location>
        <begin position="289"/>
        <end position="313"/>
    </location>
</feature>
<dbReference type="Pfam" id="PF23247">
    <property type="entry name" value="LRR_RPS2"/>
    <property type="match status" value="11"/>
</dbReference>
<protein>
    <recommendedName>
        <fullName evidence="8">AAA+ ATPase domain-containing protein</fullName>
    </recommendedName>
</protein>
<dbReference type="InterPro" id="IPR003593">
    <property type="entry name" value="AAA+_ATPase"/>
</dbReference>
<dbReference type="PANTHER" id="PTHR33463">
    <property type="entry name" value="NB-ARC DOMAIN-CONTAINING PROTEIN-RELATED"/>
    <property type="match status" value="1"/>
</dbReference>
<keyword evidence="2" id="KW-0547">Nucleotide-binding</keyword>
<feature type="domain" description="AAA+ ATPase" evidence="8">
    <location>
        <begin position="182"/>
        <end position="344"/>
    </location>
</feature>
<dbReference type="InterPro" id="IPR032675">
    <property type="entry name" value="LRR_dom_sf"/>
</dbReference>
<proteinExistence type="inferred from homology"/>
<dbReference type="InterPro" id="IPR057135">
    <property type="entry name" value="At4g27190-like_LRR"/>
</dbReference>
<dbReference type="SMART" id="SM00382">
    <property type="entry name" value="AAA"/>
    <property type="match status" value="1"/>
</dbReference>
<feature type="region of interest" description="Disordered" evidence="6">
    <location>
        <begin position="288"/>
        <end position="313"/>
    </location>
</feature>
<evidence type="ECO:0000256" key="5">
    <source>
        <dbReference type="SAM" id="Coils"/>
    </source>
</evidence>
<dbReference type="GO" id="GO:0043531">
    <property type="term" value="F:ADP binding"/>
    <property type="evidence" value="ECO:0007669"/>
    <property type="project" value="InterPro"/>
</dbReference>
<dbReference type="SUPFAM" id="SSF52047">
    <property type="entry name" value="RNI-like"/>
    <property type="match status" value="5"/>
</dbReference>
<reference evidence="9 10" key="1">
    <citation type="journal article" date="2021" name="Commun. Biol.">
        <title>The genome of Shorea leprosula (Dipterocarpaceae) highlights the ecological relevance of drought in aseasonal tropical rainforests.</title>
        <authorList>
            <person name="Ng K.K.S."/>
            <person name="Kobayashi M.J."/>
            <person name="Fawcett J.A."/>
            <person name="Hatakeyama M."/>
            <person name="Paape T."/>
            <person name="Ng C.H."/>
            <person name="Ang C.C."/>
            <person name="Tnah L.H."/>
            <person name="Lee C.T."/>
            <person name="Nishiyama T."/>
            <person name="Sese J."/>
            <person name="O'Brien M.J."/>
            <person name="Copetti D."/>
            <person name="Mohd Noor M.I."/>
            <person name="Ong R.C."/>
            <person name="Putra M."/>
            <person name="Sireger I.Z."/>
            <person name="Indrioko S."/>
            <person name="Kosugi Y."/>
            <person name="Izuno A."/>
            <person name="Isagi Y."/>
            <person name="Lee S.L."/>
            <person name="Shimizu K.K."/>
        </authorList>
    </citation>
    <scope>NUCLEOTIDE SEQUENCE [LARGE SCALE GENOMIC DNA]</scope>
    <source>
        <strain evidence="9">214</strain>
    </source>
</reference>
<keyword evidence="5" id="KW-0175">Coiled coil</keyword>
<keyword evidence="4" id="KW-0067">ATP-binding</keyword>
<accession>A0AAV5MFM0</accession>
<evidence type="ECO:0000256" key="7">
    <source>
        <dbReference type="SAM" id="Phobius"/>
    </source>
</evidence>
<dbReference type="GO" id="GO:0005524">
    <property type="term" value="F:ATP binding"/>
    <property type="evidence" value="ECO:0007669"/>
    <property type="project" value="UniProtKB-KW"/>
</dbReference>
<dbReference type="Gene3D" id="3.40.50.300">
    <property type="entry name" value="P-loop containing nucleotide triphosphate hydrolases"/>
    <property type="match status" value="1"/>
</dbReference>
<evidence type="ECO:0000259" key="8">
    <source>
        <dbReference type="SMART" id="SM00382"/>
    </source>
</evidence>
<keyword evidence="7" id="KW-0812">Transmembrane</keyword>
<dbReference type="SUPFAM" id="SSF52058">
    <property type="entry name" value="L domain-like"/>
    <property type="match status" value="1"/>
</dbReference>
<evidence type="ECO:0000313" key="9">
    <source>
        <dbReference type="EMBL" id="GKV47939.1"/>
    </source>
</evidence>